<name>A0ABS8Y7U6_DATST</name>
<dbReference type="Pfam" id="PF20167">
    <property type="entry name" value="Transposase_32"/>
    <property type="match status" value="1"/>
</dbReference>
<dbReference type="Proteomes" id="UP000823775">
    <property type="component" value="Unassembled WGS sequence"/>
</dbReference>
<proteinExistence type="predicted"/>
<feature type="domain" description="Putative plant transposon protein" evidence="1">
    <location>
        <begin position="106"/>
        <end position="219"/>
    </location>
</feature>
<dbReference type="EMBL" id="JACEIK010026379">
    <property type="protein sequence ID" value="MCE5166567.1"/>
    <property type="molecule type" value="Genomic_DNA"/>
</dbReference>
<dbReference type="InterPro" id="IPR046796">
    <property type="entry name" value="Transposase_32_dom"/>
</dbReference>
<organism evidence="2 3">
    <name type="scientific">Datura stramonium</name>
    <name type="common">Jimsonweed</name>
    <name type="synonym">Common thornapple</name>
    <dbReference type="NCBI Taxonomy" id="4076"/>
    <lineage>
        <taxon>Eukaryota</taxon>
        <taxon>Viridiplantae</taxon>
        <taxon>Streptophyta</taxon>
        <taxon>Embryophyta</taxon>
        <taxon>Tracheophyta</taxon>
        <taxon>Spermatophyta</taxon>
        <taxon>Magnoliopsida</taxon>
        <taxon>eudicotyledons</taxon>
        <taxon>Gunneridae</taxon>
        <taxon>Pentapetalae</taxon>
        <taxon>asterids</taxon>
        <taxon>lamiids</taxon>
        <taxon>Solanales</taxon>
        <taxon>Solanaceae</taxon>
        <taxon>Solanoideae</taxon>
        <taxon>Datureae</taxon>
        <taxon>Datura</taxon>
    </lineage>
</organism>
<reference evidence="2 3" key="1">
    <citation type="journal article" date="2021" name="BMC Genomics">
        <title>Datura genome reveals duplications of psychoactive alkaloid biosynthetic genes and high mutation rate following tissue culture.</title>
        <authorList>
            <person name="Rajewski A."/>
            <person name="Carter-House D."/>
            <person name="Stajich J."/>
            <person name="Litt A."/>
        </authorList>
    </citation>
    <scope>NUCLEOTIDE SEQUENCE [LARGE SCALE GENOMIC DNA]</scope>
    <source>
        <strain evidence="2">AR-01</strain>
    </source>
</reference>
<comment type="caution">
    <text evidence="2">The sequence shown here is derived from an EMBL/GenBank/DDBJ whole genome shotgun (WGS) entry which is preliminary data.</text>
</comment>
<accession>A0ABS8Y7U6</accession>
<evidence type="ECO:0000313" key="2">
    <source>
        <dbReference type="EMBL" id="MCE5166567.1"/>
    </source>
</evidence>
<keyword evidence="3" id="KW-1185">Reference proteome</keyword>
<gene>
    <name evidence="2" type="ORF">HAX54_021950</name>
</gene>
<evidence type="ECO:0000259" key="1">
    <source>
        <dbReference type="Pfam" id="PF20167"/>
    </source>
</evidence>
<protein>
    <recommendedName>
        <fullName evidence="1">Putative plant transposon protein domain-containing protein</fullName>
    </recommendedName>
</protein>
<evidence type="ECO:0000313" key="3">
    <source>
        <dbReference type="Proteomes" id="UP000823775"/>
    </source>
</evidence>
<sequence>MGGSQRRNARVGNPYHLYDETTDSKNEIRRVEIKHLDLGRVCGGTSNSQTNTFRKAFPPRAKDTSREAFMRRYVESLLTSLKPPLHRLRNGIDFSMLVKIVEFNYRMREQHNQHPWLVWVLTDGQSPWLKNPREKIYISILTFTTMFWWAVVRHQLFPTGGDNILGEDRVVLVASLMLRFPLNIGNIILDEMRARATKFSTSLLFPCLLTRLCKEAHVPILDGIDVEMVQVNERLKDFTVSDLAKFAAKLAKAQFDTQSRGSGQWSRVESKSLITPPPAMEVSPDDTFSVTITTSTNVDVPGVTTSQPVLLESQV</sequence>